<reference evidence="2" key="2">
    <citation type="submission" date="2022-01" db="EMBL/GenBank/DDBJ databases">
        <authorList>
            <person name="Yamashiro T."/>
            <person name="Shiraishi A."/>
            <person name="Satake H."/>
            <person name="Nakayama K."/>
        </authorList>
    </citation>
    <scope>NUCLEOTIDE SEQUENCE</scope>
</reference>
<accession>A0ABQ5DPB7</accession>
<organism evidence="2 3">
    <name type="scientific">Tanacetum coccineum</name>
    <dbReference type="NCBI Taxonomy" id="301880"/>
    <lineage>
        <taxon>Eukaryota</taxon>
        <taxon>Viridiplantae</taxon>
        <taxon>Streptophyta</taxon>
        <taxon>Embryophyta</taxon>
        <taxon>Tracheophyta</taxon>
        <taxon>Spermatophyta</taxon>
        <taxon>Magnoliopsida</taxon>
        <taxon>eudicotyledons</taxon>
        <taxon>Gunneridae</taxon>
        <taxon>Pentapetalae</taxon>
        <taxon>asterids</taxon>
        <taxon>campanulids</taxon>
        <taxon>Asterales</taxon>
        <taxon>Asteraceae</taxon>
        <taxon>Asteroideae</taxon>
        <taxon>Anthemideae</taxon>
        <taxon>Anthemidinae</taxon>
        <taxon>Tanacetum</taxon>
    </lineage>
</organism>
<protein>
    <submittedName>
        <fullName evidence="2">Uncharacterized protein</fullName>
    </submittedName>
</protein>
<feature type="region of interest" description="Disordered" evidence="1">
    <location>
        <begin position="51"/>
        <end position="105"/>
    </location>
</feature>
<evidence type="ECO:0000313" key="3">
    <source>
        <dbReference type="Proteomes" id="UP001151760"/>
    </source>
</evidence>
<evidence type="ECO:0000313" key="2">
    <source>
        <dbReference type="EMBL" id="GJT40126.1"/>
    </source>
</evidence>
<dbReference type="Proteomes" id="UP001151760">
    <property type="component" value="Unassembled WGS sequence"/>
</dbReference>
<comment type="caution">
    <text evidence="2">The sequence shown here is derived from an EMBL/GenBank/DDBJ whole genome shotgun (WGS) entry which is preliminary data.</text>
</comment>
<proteinExistence type="predicted"/>
<dbReference type="EMBL" id="BQNB010015445">
    <property type="protein sequence ID" value="GJT40126.1"/>
    <property type="molecule type" value="Genomic_DNA"/>
</dbReference>
<reference evidence="2" key="1">
    <citation type="journal article" date="2022" name="Int. J. Mol. Sci.">
        <title>Draft Genome of Tanacetum Coccineum: Genomic Comparison of Closely Related Tanacetum-Family Plants.</title>
        <authorList>
            <person name="Yamashiro T."/>
            <person name="Shiraishi A."/>
            <person name="Nakayama K."/>
            <person name="Satake H."/>
        </authorList>
    </citation>
    <scope>NUCLEOTIDE SEQUENCE</scope>
</reference>
<name>A0ABQ5DPB7_9ASTR</name>
<gene>
    <name evidence="2" type="ORF">Tco_0939991</name>
</gene>
<keyword evidence="3" id="KW-1185">Reference proteome</keyword>
<sequence length="162" mass="18256">MTGVLPSDTVKNLKLNVNTITLVLSARSYPNEDPQCLTHIYASINTITIHPKQQSDPHDDNPEGNEEEEKFSQEDININCDSKAEEEERERKGNPNTIAYNKEHRNTPQLEWKDITTVGNLGPNRDDEGEVTKFLIKNEEEFFTVPGDGVGVIFDKKKLGSS</sequence>
<evidence type="ECO:0000256" key="1">
    <source>
        <dbReference type="SAM" id="MobiDB-lite"/>
    </source>
</evidence>